<organism evidence="1 2">
    <name type="scientific">Desulfomicrobium orale DSM 12838</name>
    <dbReference type="NCBI Taxonomy" id="888061"/>
    <lineage>
        <taxon>Bacteria</taxon>
        <taxon>Pseudomonadati</taxon>
        <taxon>Thermodesulfobacteriota</taxon>
        <taxon>Desulfovibrionia</taxon>
        <taxon>Desulfovibrionales</taxon>
        <taxon>Desulfomicrobiaceae</taxon>
        <taxon>Desulfomicrobium</taxon>
    </lineage>
</organism>
<dbReference type="Proteomes" id="UP000063964">
    <property type="component" value="Chromosome"/>
</dbReference>
<evidence type="ECO:0000313" key="2">
    <source>
        <dbReference type="Proteomes" id="UP000063964"/>
    </source>
</evidence>
<dbReference type="RefSeq" id="WP_066604742.1">
    <property type="nucleotide sequence ID" value="NZ_CP014230.1"/>
</dbReference>
<dbReference type="STRING" id="888061.AXF15_06115"/>
<dbReference type="PROSITE" id="PS51257">
    <property type="entry name" value="PROKAR_LIPOPROTEIN"/>
    <property type="match status" value="1"/>
</dbReference>
<dbReference type="Pfam" id="PF12092">
    <property type="entry name" value="DUF3568"/>
    <property type="match status" value="1"/>
</dbReference>
<gene>
    <name evidence="1" type="ORF">AXF15_06115</name>
</gene>
<dbReference type="EMBL" id="CP014230">
    <property type="protein sequence ID" value="AMD92718.1"/>
    <property type="molecule type" value="Genomic_DNA"/>
</dbReference>
<dbReference type="KEGG" id="doa:AXF15_06115"/>
<evidence type="ECO:0000313" key="1">
    <source>
        <dbReference type="EMBL" id="AMD92718.1"/>
    </source>
</evidence>
<dbReference type="InterPro" id="IPR021952">
    <property type="entry name" value="Flpp3-like"/>
</dbReference>
<reference evidence="2" key="1">
    <citation type="submission" date="2016-02" db="EMBL/GenBank/DDBJ databases">
        <authorList>
            <person name="Holder M.E."/>
            <person name="Ajami N.J."/>
            <person name="Petrosino J.F."/>
        </authorList>
    </citation>
    <scope>NUCLEOTIDE SEQUENCE [LARGE SCALE GENOMIC DNA]</scope>
    <source>
        <strain evidence="2">DSM 12838</strain>
    </source>
</reference>
<protein>
    <recommendedName>
        <fullName evidence="3">DUF3568 family protein</fullName>
    </recommendedName>
</protein>
<proteinExistence type="predicted"/>
<evidence type="ECO:0008006" key="3">
    <source>
        <dbReference type="Google" id="ProtNLM"/>
    </source>
</evidence>
<name>A0A109W5X2_9BACT</name>
<accession>A0A109W5X2</accession>
<keyword evidence="2" id="KW-1185">Reference proteome</keyword>
<dbReference type="AlphaFoldDB" id="A0A109W5X2"/>
<dbReference type="OrthoDB" id="5459114at2"/>
<sequence length="124" mass="13338">MNLARNALLLMILLTTGCMALVAGGVAAVGTYTYVSGQLNRTYNANLERTYNAALAGCQALGLGVLDRELKLSEASIKTNDEGRDVWIKLKTQSSTTTEVSVRVGYLGDEVASRKFHEALQAKL</sequence>